<dbReference type="CTD" id="9862"/>
<sequence>MDTSKTSSIKSLLMQAWRERWSDVLWGINIKNVLPRGVSGDVYDLADCILQQALVGPGPNELFMSYLTHCLSSQVISYGATFSSVARFDALHKAQCLQSLLDLVVGMEQRVVCPGNEEECIALCKSTVSIALWLYNCMLYAAAKQEPAYVQILEMSASSLAFFSQNTFLKALLYIGRCEEKGAYQSLLERHAEAQQKLAGVQGAARETIDVALSLVNRLDEMNRIPSEQSPRKPSAVIGLVANVTVEAILNPCNSANNVADALQLTRKLLNIPGPVFYSEIIRSCVMGLSDSIYISDSSQQINNLRWSEFTFLKLPVILEKVGKNDLDLLKGIDMVLSCKSLLDAADEKCNIDCMGLIVNELSKVNVIGEADAQEIRSKRQSRHKSDGPKEGPSPAPILILKAEPTLQNVLGMLDNGCNPEALLSVLTQMLRESKFELIVSAAVGTGKLNILVQKLININNQNNAFVTESGETRAILFDITFLMLCHIAQTFGVDSVVREETKDSVFAQWVPDCLVHPNRYTCPTKFLSKANPEKVELLLHQMLSAGEKNEPLDFRTTHQQWSDLLYDVPAAVKEILKGWQEETLATHMVKSIMQQIKSKMCFPAVCISAWLSCHINILHCNDQLKPKNVMLIYGLPNVDDSSGVLDYYKYAHEMMVSIVKKMMYYFVSQKGQKNTSALVEKTPLWTAVEEIFDNVHSGAWIDITTINSLNGILDTVGPVWFCDALIRHALKYQHQDDLNCAIELAYGLFQIDVQLCALALLTNVLPNYLLWESKQDFLTEPKGSALAKLVTLTTITALTLRRNCGTNGSSDLRKTYAVWEMKLQESLLNHSKSKNKNRRMNTDLESLEDTPYALQFHNNEDSLEPLDRAIAELFRLLYSIATEPVISQRSFFPLELFRQFVTCGDPIVASQVLQFLPLGFISQLVRAMPQSLSPSLVLALSSFTTPRTRKVVARAICQLQITQAMS</sequence>
<dbReference type="Pfam" id="PF11277">
    <property type="entry name" value="Med24_N"/>
    <property type="match status" value="1"/>
</dbReference>
<dbReference type="RefSeq" id="XP_022649347.1">
    <property type="nucleotide sequence ID" value="XM_022793612.1"/>
</dbReference>
<proteinExistence type="inferred from homology"/>
<reference evidence="10" key="1">
    <citation type="submission" date="2021-01" db="UniProtKB">
        <authorList>
            <consortium name="EnsemblMetazoa"/>
        </authorList>
    </citation>
    <scope>IDENTIFICATION</scope>
</reference>
<keyword evidence="4" id="KW-0805">Transcription regulation</keyword>
<dbReference type="OrthoDB" id="21216at2759"/>
<dbReference type="GO" id="GO:0060261">
    <property type="term" value="P:positive regulation of transcription initiation by RNA polymerase II"/>
    <property type="evidence" value="ECO:0007669"/>
    <property type="project" value="TreeGrafter"/>
</dbReference>
<organism evidence="10 11">
    <name type="scientific">Varroa destructor</name>
    <name type="common">Honeybee mite</name>
    <dbReference type="NCBI Taxonomy" id="109461"/>
    <lineage>
        <taxon>Eukaryota</taxon>
        <taxon>Metazoa</taxon>
        <taxon>Ecdysozoa</taxon>
        <taxon>Arthropoda</taxon>
        <taxon>Chelicerata</taxon>
        <taxon>Arachnida</taxon>
        <taxon>Acari</taxon>
        <taxon>Parasitiformes</taxon>
        <taxon>Mesostigmata</taxon>
        <taxon>Gamasina</taxon>
        <taxon>Dermanyssoidea</taxon>
        <taxon>Varroidae</taxon>
        <taxon>Varroa</taxon>
    </lineage>
</organism>
<dbReference type="GO" id="GO:0003712">
    <property type="term" value="F:transcription coregulator activity"/>
    <property type="evidence" value="ECO:0007669"/>
    <property type="project" value="TreeGrafter"/>
</dbReference>
<protein>
    <recommendedName>
        <fullName evidence="3">Mediator of RNA polymerase II transcription subunit 24</fullName>
    </recommendedName>
    <alternativeName>
        <fullName evidence="8">Mediator complex subunit 24</fullName>
    </alternativeName>
</protein>
<evidence type="ECO:0000256" key="4">
    <source>
        <dbReference type="ARBA" id="ARBA00023015"/>
    </source>
</evidence>
<evidence type="ECO:0000256" key="8">
    <source>
        <dbReference type="ARBA" id="ARBA00031960"/>
    </source>
</evidence>
<evidence type="ECO:0000256" key="9">
    <source>
        <dbReference type="SAM" id="MobiDB-lite"/>
    </source>
</evidence>
<dbReference type="PANTHER" id="PTHR12898">
    <property type="entry name" value="MEDIATOR OF RNA POLYMERASE II TRANSCRIPTION SUBUNIT 24"/>
    <property type="match status" value="1"/>
</dbReference>
<accession>A0A7M7JBX4</accession>
<evidence type="ECO:0000313" key="10">
    <source>
        <dbReference type="EnsemblMetazoa" id="XP_022649347"/>
    </source>
</evidence>
<evidence type="ECO:0000256" key="6">
    <source>
        <dbReference type="ARBA" id="ARBA00023163"/>
    </source>
</evidence>
<evidence type="ECO:0000256" key="1">
    <source>
        <dbReference type="ARBA" id="ARBA00004123"/>
    </source>
</evidence>
<dbReference type="GeneID" id="111245357"/>
<dbReference type="KEGG" id="vde:111245357"/>
<dbReference type="InterPro" id="IPR021429">
    <property type="entry name" value="Mediator_Med24"/>
</dbReference>
<feature type="compositionally biased region" description="Basic and acidic residues" evidence="9">
    <location>
        <begin position="375"/>
        <end position="390"/>
    </location>
</feature>
<dbReference type="EnsemblMetazoa" id="XM_022793612">
    <property type="protein sequence ID" value="XP_022649347"/>
    <property type="gene ID" value="LOC111245357"/>
</dbReference>
<evidence type="ECO:0000256" key="7">
    <source>
        <dbReference type="ARBA" id="ARBA00023242"/>
    </source>
</evidence>
<evidence type="ECO:0000256" key="5">
    <source>
        <dbReference type="ARBA" id="ARBA00023159"/>
    </source>
</evidence>
<keyword evidence="7" id="KW-0539">Nucleus</keyword>
<dbReference type="GO" id="GO:0016592">
    <property type="term" value="C:mediator complex"/>
    <property type="evidence" value="ECO:0007669"/>
    <property type="project" value="InterPro"/>
</dbReference>
<dbReference type="PANTHER" id="PTHR12898:SF1">
    <property type="entry name" value="MEDIATOR OF RNA POLYMERASE II TRANSCRIPTION SUBUNIT 24"/>
    <property type="match status" value="1"/>
</dbReference>
<comment type="similarity">
    <text evidence="2">Belongs to the Mediator complex subunit 24 family.</text>
</comment>
<dbReference type="AlphaFoldDB" id="A0A7M7JBX4"/>
<evidence type="ECO:0000313" key="11">
    <source>
        <dbReference type="Proteomes" id="UP000594260"/>
    </source>
</evidence>
<keyword evidence="6" id="KW-0804">Transcription</keyword>
<keyword evidence="11" id="KW-1185">Reference proteome</keyword>
<comment type="subcellular location">
    <subcellularLocation>
        <location evidence="1">Nucleus</location>
    </subcellularLocation>
</comment>
<dbReference type="FunCoup" id="A0A7M7JBX4">
    <property type="interactions" value="736"/>
</dbReference>
<evidence type="ECO:0000256" key="3">
    <source>
        <dbReference type="ARBA" id="ARBA00019693"/>
    </source>
</evidence>
<keyword evidence="5" id="KW-0010">Activator</keyword>
<feature type="region of interest" description="Disordered" evidence="9">
    <location>
        <begin position="375"/>
        <end position="395"/>
    </location>
</feature>
<dbReference type="Proteomes" id="UP000594260">
    <property type="component" value="Unplaced"/>
</dbReference>
<dbReference type="OMA" id="RWSDSQW"/>
<evidence type="ECO:0000256" key="2">
    <source>
        <dbReference type="ARBA" id="ARBA00007864"/>
    </source>
</evidence>
<dbReference type="InParanoid" id="A0A7M7JBX4"/>
<name>A0A7M7JBX4_VARDE</name>